<feature type="non-terminal residue" evidence="1">
    <location>
        <position position="1"/>
    </location>
</feature>
<sequence>EAGAIIFLISLDGSEGVNWCFNEDSLFLAISVVLVDINEECF</sequence>
<dbReference type="EMBL" id="HACA01032720">
    <property type="protein sequence ID" value="CDW50081.1"/>
    <property type="molecule type" value="Transcribed_RNA"/>
</dbReference>
<evidence type="ECO:0000313" key="1">
    <source>
        <dbReference type="EMBL" id="CDW50081.1"/>
    </source>
</evidence>
<accession>A0A0K2VJB7</accession>
<protein>
    <submittedName>
        <fullName evidence="1">Uncharacterized protein</fullName>
    </submittedName>
</protein>
<dbReference type="AlphaFoldDB" id="A0A0K2VJB7"/>
<reference evidence="1" key="1">
    <citation type="submission" date="2014-05" db="EMBL/GenBank/DDBJ databases">
        <authorList>
            <person name="Chronopoulou M."/>
        </authorList>
    </citation>
    <scope>NUCLEOTIDE SEQUENCE</scope>
    <source>
        <tissue evidence="1">Whole organism</tissue>
    </source>
</reference>
<organism evidence="1">
    <name type="scientific">Lepeophtheirus salmonis</name>
    <name type="common">Salmon louse</name>
    <name type="synonym">Caligus salmonis</name>
    <dbReference type="NCBI Taxonomy" id="72036"/>
    <lineage>
        <taxon>Eukaryota</taxon>
        <taxon>Metazoa</taxon>
        <taxon>Ecdysozoa</taxon>
        <taxon>Arthropoda</taxon>
        <taxon>Crustacea</taxon>
        <taxon>Multicrustacea</taxon>
        <taxon>Hexanauplia</taxon>
        <taxon>Copepoda</taxon>
        <taxon>Siphonostomatoida</taxon>
        <taxon>Caligidae</taxon>
        <taxon>Lepeophtheirus</taxon>
    </lineage>
</organism>
<proteinExistence type="predicted"/>
<name>A0A0K2VJB7_LEPSM</name>